<evidence type="ECO:0000313" key="2">
    <source>
        <dbReference type="Proteomes" id="UP000784294"/>
    </source>
</evidence>
<reference evidence="1" key="1">
    <citation type="submission" date="2018-11" db="EMBL/GenBank/DDBJ databases">
        <authorList>
            <consortium name="Pathogen Informatics"/>
        </authorList>
    </citation>
    <scope>NUCLEOTIDE SEQUENCE</scope>
</reference>
<dbReference type="Proteomes" id="UP000784294">
    <property type="component" value="Unassembled WGS sequence"/>
</dbReference>
<comment type="caution">
    <text evidence="1">The sequence shown here is derived from an EMBL/GenBank/DDBJ whole genome shotgun (WGS) entry which is preliminary data.</text>
</comment>
<dbReference type="Pfam" id="PF17741">
    <property type="entry name" value="DUF5578"/>
    <property type="match status" value="1"/>
</dbReference>
<dbReference type="SUPFAM" id="SSF48371">
    <property type="entry name" value="ARM repeat"/>
    <property type="match status" value="1"/>
</dbReference>
<gene>
    <name evidence="1" type="ORF">PXEA_LOCUS26248</name>
</gene>
<dbReference type="OrthoDB" id="278163at2759"/>
<proteinExistence type="predicted"/>
<dbReference type="InterPro" id="IPR041090">
    <property type="entry name" value="DUF5578"/>
</dbReference>
<sequence length="160" mass="17846">MYSYTFLVEFLEHGGVLCLQELCVSSTSKEIDKRWALRVLSNVANAGTKYKETICECYALLILIFALPSSGIRAVAECMAKSKSEETQEAARCLLEILAEGNPRFADQVYKGLIGVLPCDSAKAQQLALQTIRILQSLSDSQRISFECDDDYKKMELIMS</sequence>
<dbReference type="EMBL" id="CAAALY010244699">
    <property type="protein sequence ID" value="VEL32808.1"/>
    <property type="molecule type" value="Genomic_DNA"/>
</dbReference>
<evidence type="ECO:0000313" key="1">
    <source>
        <dbReference type="EMBL" id="VEL32808.1"/>
    </source>
</evidence>
<dbReference type="InterPro" id="IPR011989">
    <property type="entry name" value="ARM-like"/>
</dbReference>
<accession>A0A448XB76</accession>
<dbReference type="InterPro" id="IPR016024">
    <property type="entry name" value="ARM-type_fold"/>
</dbReference>
<protein>
    <submittedName>
        <fullName evidence="1">Uncharacterized protein</fullName>
    </submittedName>
</protein>
<dbReference type="AlphaFoldDB" id="A0A448XB76"/>
<keyword evidence="2" id="KW-1185">Reference proteome</keyword>
<organism evidence="1 2">
    <name type="scientific">Protopolystoma xenopodis</name>
    <dbReference type="NCBI Taxonomy" id="117903"/>
    <lineage>
        <taxon>Eukaryota</taxon>
        <taxon>Metazoa</taxon>
        <taxon>Spiralia</taxon>
        <taxon>Lophotrochozoa</taxon>
        <taxon>Platyhelminthes</taxon>
        <taxon>Monogenea</taxon>
        <taxon>Polyopisthocotylea</taxon>
        <taxon>Polystomatidea</taxon>
        <taxon>Polystomatidae</taxon>
        <taxon>Protopolystoma</taxon>
    </lineage>
</organism>
<dbReference type="Gene3D" id="1.25.10.10">
    <property type="entry name" value="Leucine-rich Repeat Variant"/>
    <property type="match status" value="1"/>
</dbReference>
<name>A0A448XB76_9PLAT</name>
<dbReference type="PANTHER" id="PTHR34258:SF1">
    <property type="entry name" value="ARMADILLO-LIKE HELICAL DOMAIN CONTAINING PROTEIN 1"/>
    <property type="match status" value="1"/>
</dbReference>
<dbReference type="PANTHER" id="PTHR34258">
    <property type="entry name" value="ARMADILLO-LIKE HELICAL DOMAIN CONTAINING PROTEIN 1"/>
    <property type="match status" value="1"/>
</dbReference>